<protein>
    <submittedName>
        <fullName evidence="1">Uncharacterized protein</fullName>
    </submittedName>
</protein>
<evidence type="ECO:0000313" key="1">
    <source>
        <dbReference type="EMBL" id="KAK1133034.1"/>
    </source>
</evidence>
<dbReference type="Proteomes" id="UP001177670">
    <property type="component" value="Unassembled WGS sequence"/>
</dbReference>
<proteinExistence type="predicted"/>
<dbReference type="AlphaFoldDB" id="A0AA40KUB2"/>
<organism evidence="1 2">
    <name type="scientific">Melipona bicolor</name>
    <dbReference type="NCBI Taxonomy" id="60889"/>
    <lineage>
        <taxon>Eukaryota</taxon>
        <taxon>Metazoa</taxon>
        <taxon>Ecdysozoa</taxon>
        <taxon>Arthropoda</taxon>
        <taxon>Hexapoda</taxon>
        <taxon>Insecta</taxon>
        <taxon>Pterygota</taxon>
        <taxon>Neoptera</taxon>
        <taxon>Endopterygota</taxon>
        <taxon>Hymenoptera</taxon>
        <taxon>Apocrita</taxon>
        <taxon>Aculeata</taxon>
        <taxon>Apoidea</taxon>
        <taxon>Anthophila</taxon>
        <taxon>Apidae</taxon>
        <taxon>Melipona</taxon>
    </lineage>
</organism>
<dbReference type="EMBL" id="JAHYIQ010000004">
    <property type="protein sequence ID" value="KAK1133034.1"/>
    <property type="molecule type" value="Genomic_DNA"/>
</dbReference>
<feature type="non-terminal residue" evidence="1">
    <location>
        <position position="1"/>
    </location>
</feature>
<keyword evidence="2" id="KW-1185">Reference proteome</keyword>
<sequence length="79" mass="9449">RFEEQSMLQEFQQEYKTDARSNSKRRNWIHGGIDSLDYETSIDFSENPRWYLSVVHSREASKTRSKRKRKLIKPKANAS</sequence>
<reference evidence="1" key="1">
    <citation type="submission" date="2021-10" db="EMBL/GenBank/DDBJ databases">
        <title>Melipona bicolor Genome sequencing and assembly.</title>
        <authorList>
            <person name="Araujo N.S."/>
            <person name="Arias M.C."/>
        </authorList>
    </citation>
    <scope>NUCLEOTIDE SEQUENCE</scope>
    <source>
        <strain evidence="1">USP_2M_L1-L4_2017</strain>
        <tissue evidence="1">Whole body</tissue>
    </source>
</reference>
<name>A0AA40KUB2_9HYME</name>
<evidence type="ECO:0000313" key="2">
    <source>
        <dbReference type="Proteomes" id="UP001177670"/>
    </source>
</evidence>
<accession>A0AA40KUB2</accession>
<gene>
    <name evidence="1" type="ORF">K0M31_014397</name>
</gene>
<comment type="caution">
    <text evidence="1">The sequence shown here is derived from an EMBL/GenBank/DDBJ whole genome shotgun (WGS) entry which is preliminary data.</text>
</comment>